<dbReference type="EMBL" id="AMSG01000005">
    <property type="protein sequence ID" value="EKF55701.1"/>
    <property type="molecule type" value="Genomic_DNA"/>
</dbReference>
<dbReference type="PATRIC" id="fig|555500.3.peg.1175"/>
<keyword evidence="3 6" id="KW-1133">Transmembrane helix</keyword>
<organism evidence="8 9">
    <name type="scientific">Galbibacter marinus</name>
    <dbReference type="NCBI Taxonomy" id="555500"/>
    <lineage>
        <taxon>Bacteria</taxon>
        <taxon>Pseudomonadati</taxon>
        <taxon>Bacteroidota</taxon>
        <taxon>Flavobacteriia</taxon>
        <taxon>Flavobacteriales</taxon>
        <taxon>Flavobacteriaceae</taxon>
        <taxon>Galbibacter</taxon>
    </lineage>
</organism>
<keyword evidence="9" id="KW-1185">Reference proteome</keyword>
<evidence type="ECO:0000256" key="3">
    <source>
        <dbReference type="ARBA" id="ARBA00022989"/>
    </source>
</evidence>
<dbReference type="RefSeq" id="WP_008991009.1">
    <property type="nucleotide sequence ID" value="NZ_AMSG01000005.1"/>
</dbReference>
<proteinExistence type="predicted"/>
<dbReference type="PANTHER" id="PTHR36985">
    <property type="entry name" value="TRANSLOCATION AND ASSEMBLY MODULE SUBUNIT TAMB"/>
    <property type="match status" value="1"/>
</dbReference>
<accession>K2Q4F9</accession>
<dbReference type="GO" id="GO:0009306">
    <property type="term" value="P:protein secretion"/>
    <property type="evidence" value="ECO:0007669"/>
    <property type="project" value="InterPro"/>
</dbReference>
<dbReference type="Proteomes" id="UP000007364">
    <property type="component" value="Unassembled WGS sequence"/>
</dbReference>
<comment type="subcellular location">
    <subcellularLocation>
        <location evidence="1">Membrane</location>
        <topology evidence="1">Single-pass membrane protein</topology>
    </subcellularLocation>
</comment>
<dbReference type="Pfam" id="PF04357">
    <property type="entry name" value="TamB"/>
    <property type="match status" value="1"/>
</dbReference>
<dbReference type="STRING" id="555500.I215_05687"/>
<name>K2Q4F9_9FLAO</name>
<evidence type="ECO:0000313" key="8">
    <source>
        <dbReference type="EMBL" id="EKF55701.1"/>
    </source>
</evidence>
<dbReference type="OrthoDB" id="9811276at2"/>
<comment type="caution">
    <text evidence="8">The sequence shown here is derived from an EMBL/GenBank/DDBJ whole genome shotgun (WGS) entry which is preliminary data.</text>
</comment>
<dbReference type="PANTHER" id="PTHR36985:SF1">
    <property type="entry name" value="TRANSLOCATION AND ASSEMBLY MODULE SUBUNIT TAMB"/>
    <property type="match status" value="1"/>
</dbReference>
<feature type="domain" description="Translocation and assembly module TamB C-terminal" evidence="7">
    <location>
        <begin position="1184"/>
        <end position="1641"/>
    </location>
</feature>
<evidence type="ECO:0000256" key="5">
    <source>
        <dbReference type="SAM" id="MobiDB-lite"/>
    </source>
</evidence>
<evidence type="ECO:0000259" key="7">
    <source>
        <dbReference type="Pfam" id="PF04357"/>
    </source>
</evidence>
<dbReference type="GO" id="GO:0005886">
    <property type="term" value="C:plasma membrane"/>
    <property type="evidence" value="ECO:0007669"/>
    <property type="project" value="InterPro"/>
</dbReference>
<dbReference type="eggNOG" id="COG2911">
    <property type="taxonomic scope" value="Bacteria"/>
</dbReference>
<dbReference type="InterPro" id="IPR007452">
    <property type="entry name" value="TamB_C"/>
</dbReference>
<protein>
    <recommendedName>
        <fullName evidence="7">Translocation and assembly module TamB C-terminal domain-containing protein</fullName>
    </recommendedName>
</protein>
<keyword evidence="2 6" id="KW-0812">Transmembrane</keyword>
<evidence type="ECO:0000313" key="9">
    <source>
        <dbReference type="Proteomes" id="UP000007364"/>
    </source>
</evidence>
<evidence type="ECO:0000256" key="2">
    <source>
        <dbReference type="ARBA" id="ARBA00022692"/>
    </source>
</evidence>
<gene>
    <name evidence="8" type="ORF">I215_05687</name>
</gene>
<sequence length="1692" mass="188843">MLDKKKFTRPKWLNVLLRVIVVLILIFAMLIIFIQSKWGQDIIVSKAVNYLQEQIGTHVSIDKLYLTFSGNLSIEGLYLEDQKGDSLIYSKDLQVSLALMPLIRGTKIHIKDLDWDGLIANVHMDSLGTFNFDYILEAFASEDTTTVDTTSTMVFQLDHLDFHDFRLNYQDEQQGMIADLKLGVLGVEMDEFNLEKMHFDVKSLEFKNSRLHYMQTKVLPSDTTEISTNEQEEALPTLKIQNLDLENLQMDYKVPLQNTSIAMQLGTSSLKDADFDLSDSRISINSFGLADTQINYTDLSTTKIEKDTVMEVNNTPFKWPDYQVEVGGIYLVNNKIHFKNGVVEPHNDFNASDLQIEDLNFTAQQLSYRPKELNANVEEFTFKDGQRFWLNNIAFHLEVDDRVASLTNVELLTRRTSINGDASLEYASMDALINKPESAFITLNIPFALDVLDLSYIQSELLENPYIKALSSAPLQGRLVSRGSLDNLKVDSFLLQWQNSHVSLDAVVTSLLETERMYMEIPNLEIESTNADIYRFLPQEELGLDLPESLKLSGSLSGGMEEGTADLNLDSSLGNLSLAGNFLYSDAVSYAVDLQTHRLDLGRIIQDQKLEPITVSLKSMGAGTSLNNITASLTSEFDSLVYAGYDLTPLKLNGQITQGEGDLNLAFTDDNLDLNTVVQMQLDSVNSVIDLEVDLKGANLYELGLTKKDLRTAFNLNANFQGDLENFTLESHLNDGVVVADNNSYDIGVMELNADVSQDQTNFNIHHNILQGQLRSNVNPQQLTSAISSYIKGFESDTIIVDSTLTGIDAIVNMQFQVKNGPILNRVLLPGLNAMDTISLALDFNQSEQLLSTYLDIPHLNYQDNEIHNFNLDITGTQRLLELDLNWSGVSAGPVDMGDTELTGVYHGRNLSLRFKSMDSITPVVDVGSEVTFKNDSIHFKIDPSGLTLNKQPWFIPLSNEIIYSTDYLSVRDFKLNHASQQITLENKEAPEAAVALQLGFEDFDLATVMNLLNPNESIVKGVLNGQLEVEHVFTQPGLQADLAIEKFEALQLPLGTLSVKALADQDHRYTLDLSLKDGYLDLDMGGNYTAMKDDGKLDFTIDFNQIQVEALEILAQESISKATGYITGKARISGMVSDPNYQGEFEFHQLGLVPTTLSTEFRLEDESVRFENDGFYLDAIAITDEQGNAFTLDGTIGTEQITIPNFDLVIKADHFKILQATKEENELFFGDVSLSTNLSITGDMEIPIVRGDLSIDQGSSFTMVVPDSEVEINRREGIVVFVDKSNTNTILTQDQSASERASLMEGFDLDVALKVDKNSTIKIIMDKRTGDNLQVTGMGEFSLLMDPNGRMNLSGQYEVEDGHYEASLYNIVKRRFDIASGSRLTWSGDPLEAQLDLQAIYNVETSASALMATQTVGVSEDVMRSYRQELPFMVYLNIDGELLSPELSFQLDMPEESQGALGGNVYGYIQQLNNQEEELNKQVFSLLVLNRFFPSSGSDGSAGGPASIARDNVNNVLSDQLNSFSSKLMGDTGVDLNFGLDSYTDYQSATPQERTELDINASKSLFDNRLVIQVGSEVDIQGGSSEQGRNAPVIGNVALEYLITKDGRYRLRGYRKNQFESVVDGELIVTGISLIFSKEFNKFKELWEREMKQELEKQATQAKEKSNDSTKVKDSKKQEKTDISKDEASYR</sequence>
<feature type="transmembrane region" description="Helical" evidence="6">
    <location>
        <begin position="12"/>
        <end position="34"/>
    </location>
</feature>
<evidence type="ECO:0000256" key="4">
    <source>
        <dbReference type="ARBA" id="ARBA00023136"/>
    </source>
</evidence>
<reference evidence="8 9" key="1">
    <citation type="journal article" date="2012" name="J. Bacteriol.">
        <title>Genome Sequence of Galbibacter marinum Type Strain ck-I2-15.</title>
        <authorList>
            <person name="Lai Q."/>
            <person name="Li C."/>
            <person name="Shao Z."/>
        </authorList>
    </citation>
    <scope>NUCLEOTIDE SEQUENCE [LARGE SCALE GENOMIC DNA]</scope>
    <source>
        <strain evidence="9">ck-I2-15</strain>
    </source>
</reference>
<keyword evidence="4 6" id="KW-0472">Membrane</keyword>
<evidence type="ECO:0000256" key="1">
    <source>
        <dbReference type="ARBA" id="ARBA00004167"/>
    </source>
</evidence>
<evidence type="ECO:0000256" key="6">
    <source>
        <dbReference type="SAM" id="Phobius"/>
    </source>
</evidence>
<feature type="region of interest" description="Disordered" evidence="5">
    <location>
        <begin position="1655"/>
        <end position="1692"/>
    </location>
</feature>